<sequence>MIKSGLNVRFTDHQFWRFTFSEHGMLHQDQVARLKPE</sequence>
<evidence type="ECO:0000313" key="2">
    <source>
        <dbReference type="Proteomes" id="UP000006428"/>
    </source>
</evidence>
<keyword evidence="2" id="KW-1185">Reference proteome</keyword>
<dbReference type="Proteomes" id="UP000006428">
    <property type="component" value="Unassembled WGS sequence"/>
</dbReference>
<accession>A0ABN0DTK5</accession>
<protein>
    <submittedName>
        <fullName evidence="1">Uncharacterized protein</fullName>
    </submittedName>
</protein>
<gene>
    <name evidence="1" type="ORF">IYQ_22440</name>
</gene>
<comment type="caution">
    <text evidence="1">The sequence shown here is derived from an EMBL/GenBank/DDBJ whole genome shotgun (WGS) entry which is preliminary data.</text>
</comment>
<dbReference type="EMBL" id="AGVO01000106">
    <property type="protein sequence ID" value="EHI50308.1"/>
    <property type="molecule type" value="Genomic_DNA"/>
</dbReference>
<name>A0ABN0DTK5_AERSS</name>
<reference evidence="1 2" key="1">
    <citation type="journal article" date="2012" name="Front. Microbiol.">
        <title>Draft Genome Sequence of the Virulent Strain 01-B526 of the Fish Pathogen Aeromonas salmonicida.</title>
        <authorList>
            <person name="Charette S.J."/>
            <person name="Brochu F."/>
            <person name="Boyle B."/>
            <person name="Filion G."/>
            <person name="Tanaka K.H."/>
            <person name="Derome N."/>
        </authorList>
    </citation>
    <scope>NUCLEOTIDE SEQUENCE [LARGE SCALE GENOMIC DNA]</scope>
    <source>
        <strain evidence="1 2">01-B526</strain>
    </source>
</reference>
<organism evidence="1 2">
    <name type="scientific">Aeromonas salmonicida subsp. salmonicida 01-B526</name>
    <dbReference type="NCBI Taxonomy" id="1076135"/>
    <lineage>
        <taxon>Bacteria</taxon>
        <taxon>Pseudomonadati</taxon>
        <taxon>Pseudomonadota</taxon>
        <taxon>Gammaproteobacteria</taxon>
        <taxon>Aeromonadales</taxon>
        <taxon>Aeromonadaceae</taxon>
        <taxon>Aeromonas</taxon>
    </lineage>
</organism>
<proteinExistence type="predicted"/>
<evidence type="ECO:0000313" key="1">
    <source>
        <dbReference type="EMBL" id="EHI50308.1"/>
    </source>
</evidence>